<sequence>MEHADKRIIFIGGKGGVGKSTTAAAIAWGLSKRKFRTLLVSTDPAHNTGDIFDRKIGGSIKHLSSHLAAIEIDPDKEANAYIQGVKSNIKGMVHVGMLEEVNRQLDTAKSSPGAEEAALFEKLISIILEERANFDKIVFDTAPTGHTIRLLSLPELMGIWIDGLLQKRQKTNETYSRLLHDGEPVEDPIYEVLKTRQERFHQAREILLDNKRTEFIFVLNAEKLPILETKKAIELLEKYHLFVNTLIVNKLLPNEVEGSFYERRRNHERQYVTTIKKTFRDQQLMFVPLFPEDITNQEQLEQFSTYVERGEND</sequence>
<protein>
    <submittedName>
        <fullName evidence="3">ArsA family ATPase</fullName>
    </submittedName>
</protein>
<dbReference type="SUPFAM" id="SSF52540">
    <property type="entry name" value="P-loop containing nucleoside triphosphate hydrolases"/>
    <property type="match status" value="1"/>
</dbReference>
<proteinExistence type="inferred from homology"/>
<dbReference type="Proteomes" id="UP001597451">
    <property type="component" value="Unassembled WGS sequence"/>
</dbReference>
<reference evidence="4" key="1">
    <citation type="journal article" date="2019" name="Int. J. Syst. Evol. Microbiol.">
        <title>The Global Catalogue of Microorganisms (GCM) 10K type strain sequencing project: providing services to taxonomists for standard genome sequencing and annotation.</title>
        <authorList>
            <consortium name="The Broad Institute Genomics Platform"/>
            <consortium name="The Broad Institute Genome Sequencing Center for Infectious Disease"/>
            <person name="Wu L."/>
            <person name="Ma J."/>
        </authorList>
    </citation>
    <scope>NUCLEOTIDE SEQUENCE [LARGE SCALE GENOMIC DNA]</scope>
    <source>
        <strain evidence="4">TISTR 1858</strain>
    </source>
</reference>
<dbReference type="Gene3D" id="3.40.50.300">
    <property type="entry name" value="P-loop containing nucleotide triphosphate hydrolases"/>
    <property type="match status" value="1"/>
</dbReference>
<organism evidence="3 4">
    <name type="scientific">Oceanobacillus kapialis</name>
    <dbReference type="NCBI Taxonomy" id="481353"/>
    <lineage>
        <taxon>Bacteria</taxon>
        <taxon>Bacillati</taxon>
        <taxon>Bacillota</taxon>
        <taxon>Bacilli</taxon>
        <taxon>Bacillales</taxon>
        <taxon>Bacillaceae</taxon>
        <taxon>Oceanobacillus</taxon>
    </lineage>
</organism>
<dbReference type="InterPro" id="IPR016300">
    <property type="entry name" value="ATPase_ArsA/GET3"/>
</dbReference>
<evidence type="ECO:0000256" key="1">
    <source>
        <dbReference type="ARBA" id="ARBA00011040"/>
    </source>
</evidence>
<comment type="similarity">
    <text evidence="1">Belongs to the arsA ATPase family.</text>
</comment>
<dbReference type="Pfam" id="PF02374">
    <property type="entry name" value="ArsA_ATPase"/>
    <property type="match status" value="1"/>
</dbReference>
<dbReference type="InterPro" id="IPR027417">
    <property type="entry name" value="P-loop_NTPase"/>
</dbReference>
<dbReference type="PANTHER" id="PTHR10803:SF3">
    <property type="entry name" value="ATPASE GET3"/>
    <property type="match status" value="1"/>
</dbReference>
<keyword evidence="4" id="KW-1185">Reference proteome</keyword>
<dbReference type="RefSeq" id="WP_379560887.1">
    <property type="nucleotide sequence ID" value="NZ_JBHUMX010000013.1"/>
</dbReference>
<name>A0ABW5PXV8_9BACI</name>
<accession>A0ABW5PXV8</accession>
<evidence type="ECO:0000259" key="2">
    <source>
        <dbReference type="Pfam" id="PF02374"/>
    </source>
</evidence>
<dbReference type="EMBL" id="JBHUMX010000013">
    <property type="protein sequence ID" value="MFD2628198.1"/>
    <property type="molecule type" value="Genomic_DNA"/>
</dbReference>
<dbReference type="InterPro" id="IPR025723">
    <property type="entry name" value="ArsA/GET3_ATPase-like"/>
</dbReference>
<feature type="domain" description="ArsA/GET3 Anion-transporting ATPase-like" evidence="2">
    <location>
        <begin position="7"/>
        <end position="306"/>
    </location>
</feature>
<dbReference type="PANTHER" id="PTHR10803">
    <property type="entry name" value="ARSENICAL PUMP-DRIVING ATPASE ARSENITE-TRANSLOCATING ATPASE"/>
    <property type="match status" value="1"/>
</dbReference>
<dbReference type="NCBIfam" id="TIGR00345">
    <property type="entry name" value="GET3_arsA_TRC40"/>
    <property type="match status" value="1"/>
</dbReference>
<comment type="caution">
    <text evidence="3">The sequence shown here is derived from an EMBL/GenBank/DDBJ whole genome shotgun (WGS) entry which is preliminary data.</text>
</comment>
<dbReference type="CDD" id="cd02035">
    <property type="entry name" value="ArsA"/>
    <property type="match status" value="1"/>
</dbReference>
<gene>
    <name evidence="3" type="ORF">ACFSUN_05315</name>
</gene>
<evidence type="ECO:0000313" key="4">
    <source>
        <dbReference type="Proteomes" id="UP001597451"/>
    </source>
</evidence>
<evidence type="ECO:0000313" key="3">
    <source>
        <dbReference type="EMBL" id="MFD2628198.1"/>
    </source>
</evidence>